<keyword evidence="6" id="KW-0547">Nucleotide-binding</keyword>
<dbReference type="PROSITE" id="PS51285">
    <property type="entry name" value="AGC_KINASE_CTER"/>
    <property type="match status" value="1"/>
</dbReference>
<evidence type="ECO:0000313" key="17">
    <source>
        <dbReference type="Proteomes" id="UP000314294"/>
    </source>
</evidence>
<evidence type="ECO:0000256" key="6">
    <source>
        <dbReference type="ARBA" id="ARBA00022741"/>
    </source>
</evidence>
<evidence type="ECO:0000259" key="15">
    <source>
        <dbReference type="PROSITE" id="PS51285"/>
    </source>
</evidence>
<gene>
    <name evidence="16" type="primary">MAST4</name>
    <name evidence="16" type="ORF">EYF80_028541</name>
</gene>
<dbReference type="OrthoDB" id="10070999at2759"/>
<feature type="domain" description="PDZ" evidence="14">
    <location>
        <begin position="811"/>
        <end position="880"/>
    </location>
</feature>
<dbReference type="EMBL" id="SRLO01000319">
    <property type="protein sequence ID" value="TNN61246.1"/>
    <property type="molecule type" value="Genomic_DNA"/>
</dbReference>
<feature type="region of interest" description="Disordered" evidence="12">
    <location>
        <begin position="1315"/>
        <end position="1565"/>
    </location>
</feature>
<dbReference type="InterPro" id="IPR036034">
    <property type="entry name" value="PDZ_sf"/>
</dbReference>
<feature type="compositionally biased region" description="Basic residues" evidence="12">
    <location>
        <begin position="904"/>
        <end position="919"/>
    </location>
</feature>
<dbReference type="InterPro" id="IPR015022">
    <property type="entry name" value="MAST_pre-PK_dom"/>
</dbReference>
<dbReference type="Gene3D" id="2.30.42.10">
    <property type="match status" value="1"/>
</dbReference>
<feature type="compositionally biased region" description="Low complexity" evidence="12">
    <location>
        <begin position="99"/>
        <end position="108"/>
    </location>
</feature>
<feature type="compositionally biased region" description="Basic and acidic residues" evidence="12">
    <location>
        <begin position="1125"/>
        <end position="1163"/>
    </location>
</feature>
<feature type="domain" description="Protein kinase" evidence="13">
    <location>
        <begin position="198"/>
        <end position="527"/>
    </location>
</feature>
<feature type="region of interest" description="Disordered" evidence="12">
    <location>
        <begin position="893"/>
        <end position="927"/>
    </location>
</feature>
<dbReference type="InterPro" id="IPR000961">
    <property type="entry name" value="AGC-kinase_C"/>
</dbReference>
<dbReference type="PROSITE" id="PS50106">
    <property type="entry name" value="PDZ"/>
    <property type="match status" value="1"/>
</dbReference>
<evidence type="ECO:0000259" key="14">
    <source>
        <dbReference type="PROSITE" id="PS50106"/>
    </source>
</evidence>
<feature type="compositionally biased region" description="Polar residues" evidence="12">
    <location>
        <begin position="48"/>
        <end position="63"/>
    </location>
</feature>
<feature type="compositionally biased region" description="Basic and acidic residues" evidence="12">
    <location>
        <begin position="1915"/>
        <end position="1928"/>
    </location>
</feature>
<feature type="region of interest" description="Disordered" evidence="12">
    <location>
        <begin position="663"/>
        <end position="755"/>
    </location>
</feature>
<keyword evidence="7 16" id="KW-0418">Kinase</keyword>
<feature type="compositionally biased region" description="Polar residues" evidence="12">
    <location>
        <begin position="1592"/>
        <end position="1605"/>
    </location>
</feature>
<dbReference type="FunFam" id="1.20.1480.20:FF:000001">
    <property type="entry name" value="microtubule-associated serine/threonine-protein kinase 4 isoform X1"/>
    <property type="match status" value="1"/>
</dbReference>
<feature type="compositionally biased region" description="Basic and acidic residues" evidence="12">
    <location>
        <begin position="1381"/>
        <end position="1393"/>
    </location>
</feature>
<accession>A0A4Z2H678</accession>
<keyword evidence="5" id="KW-0808">Transferase</keyword>
<feature type="compositionally biased region" description="Low complexity" evidence="12">
    <location>
        <begin position="1899"/>
        <end position="1913"/>
    </location>
</feature>
<feature type="compositionally biased region" description="Acidic residues" evidence="12">
    <location>
        <begin position="1458"/>
        <end position="1469"/>
    </location>
</feature>
<dbReference type="Gene3D" id="3.30.200.20">
    <property type="entry name" value="Phosphorylase Kinase, domain 1"/>
    <property type="match status" value="1"/>
</dbReference>
<feature type="compositionally biased region" description="Low complexity" evidence="12">
    <location>
        <begin position="780"/>
        <end position="803"/>
    </location>
</feature>
<keyword evidence="8" id="KW-0067">ATP-binding</keyword>
<evidence type="ECO:0000256" key="4">
    <source>
        <dbReference type="ARBA" id="ARBA00022527"/>
    </source>
</evidence>
<dbReference type="SUPFAM" id="SSF50156">
    <property type="entry name" value="PDZ domain-like"/>
    <property type="match status" value="1"/>
</dbReference>
<comment type="cofactor">
    <cofactor evidence="1">
        <name>Mg(2+)</name>
        <dbReference type="ChEBI" id="CHEBI:18420"/>
    </cofactor>
</comment>
<evidence type="ECO:0000256" key="10">
    <source>
        <dbReference type="ARBA" id="ARBA00047899"/>
    </source>
</evidence>
<dbReference type="Proteomes" id="UP000314294">
    <property type="component" value="Unassembled WGS sequence"/>
</dbReference>
<comment type="similarity">
    <text evidence="2">Belongs to the protein kinase superfamily. AGC Ser/Thr protein kinase family.</text>
</comment>
<dbReference type="GO" id="GO:0035556">
    <property type="term" value="P:intracellular signal transduction"/>
    <property type="evidence" value="ECO:0007669"/>
    <property type="project" value="TreeGrafter"/>
</dbReference>
<protein>
    <recommendedName>
        <fullName evidence="3">non-specific serine/threonine protein kinase</fullName>
        <ecNumber evidence="3">2.7.11.1</ecNumber>
    </recommendedName>
</protein>
<evidence type="ECO:0000256" key="2">
    <source>
        <dbReference type="ARBA" id="ARBA00009903"/>
    </source>
</evidence>
<organism evidence="16 17">
    <name type="scientific">Liparis tanakae</name>
    <name type="common">Tanaka's snailfish</name>
    <dbReference type="NCBI Taxonomy" id="230148"/>
    <lineage>
        <taxon>Eukaryota</taxon>
        <taxon>Metazoa</taxon>
        <taxon>Chordata</taxon>
        <taxon>Craniata</taxon>
        <taxon>Vertebrata</taxon>
        <taxon>Euteleostomi</taxon>
        <taxon>Actinopterygii</taxon>
        <taxon>Neopterygii</taxon>
        <taxon>Teleostei</taxon>
        <taxon>Neoteleostei</taxon>
        <taxon>Acanthomorphata</taxon>
        <taxon>Eupercaria</taxon>
        <taxon>Perciformes</taxon>
        <taxon>Cottioidei</taxon>
        <taxon>Cottales</taxon>
        <taxon>Liparidae</taxon>
        <taxon>Liparis</taxon>
    </lineage>
</organism>
<dbReference type="InterPro" id="IPR011009">
    <property type="entry name" value="Kinase-like_dom_sf"/>
</dbReference>
<dbReference type="FunFam" id="2.30.42.10:FF:000008">
    <property type="entry name" value="microtubule-associated serine/threonine-protein kinase 4 isoform X2"/>
    <property type="match status" value="1"/>
</dbReference>
<feature type="compositionally biased region" description="Polar residues" evidence="12">
    <location>
        <begin position="25"/>
        <end position="41"/>
    </location>
</feature>
<comment type="caution">
    <text evidence="16">The sequence shown here is derived from an EMBL/GenBank/DDBJ whole genome shotgun (WGS) entry which is preliminary data.</text>
</comment>
<dbReference type="EC" id="2.7.11.1" evidence="3"/>
<feature type="compositionally biased region" description="Basic and acidic residues" evidence="12">
    <location>
        <begin position="1938"/>
        <end position="1957"/>
    </location>
</feature>
<feature type="domain" description="AGC-kinase C-terminal" evidence="15">
    <location>
        <begin position="528"/>
        <end position="599"/>
    </location>
</feature>
<evidence type="ECO:0000256" key="9">
    <source>
        <dbReference type="ARBA" id="ARBA00022842"/>
    </source>
</evidence>
<feature type="region of interest" description="Disordered" evidence="12">
    <location>
        <begin position="1592"/>
        <end position="1964"/>
    </location>
</feature>
<dbReference type="InterPro" id="IPR023142">
    <property type="entry name" value="MAST_pre-PK_dom_sf"/>
</dbReference>
<dbReference type="SUPFAM" id="SSF140482">
    <property type="entry name" value="MAST3 pre-PK domain-like"/>
    <property type="match status" value="1"/>
</dbReference>
<dbReference type="InterPro" id="IPR050236">
    <property type="entry name" value="Ser_Thr_kinase_AGC"/>
</dbReference>
<dbReference type="Pfam" id="PF17820">
    <property type="entry name" value="PDZ_6"/>
    <property type="match status" value="1"/>
</dbReference>
<feature type="compositionally biased region" description="Low complexity" evidence="12">
    <location>
        <begin position="1699"/>
        <end position="1709"/>
    </location>
</feature>
<dbReference type="InterPro" id="IPR000719">
    <property type="entry name" value="Prot_kinase_dom"/>
</dbReference>
<dbReference type="PANTHER" id="PTHR24356:SF224">
    <property type="entry name" value="MICROTUBULE-ASSOCIATED SERINE_THREONINE-PROTEIN KINASE 4"/>
    <property type="match status" value="1"/>
</dbReference>
<feature type="compositionally biased region" description="Polar residues" evidence="12">
    <location>
        <begin position="671"/>
        <end position="682"/>
    </location>
</feature>
<reference evidence="16 17" key="1">
    <citation type="submission" date="2019-03" db="EMBL/GenBank/DDBJ databases">
        <title>First draft genome of Liparis tanakae, snailfish: a comprehensive survey of snailfish specific genes.</title>
        <authorList>
            <person name="Kim W."/>
            <person name="Song I."/>
            <person name="Jeong J.-H."/>
            <person name="Kim D."/>
            <person name="Kim S."/>
            <person name="Ryu S."/>
            <person name="Song J.Y."/>
            <person name="Lee S.K."/>
        </authorList>
    </citation>
    <scope>NUCLEOTIDE SEQUENCE [LARGE SCALE GENOMIC DNA]</scope>
    <source>
        <tissue evidence="16">Muscle</tissue>
    </source>
</reference>
<feature type="compositionally biased region" description="Basic and acidic residues" evidence="12">
    <location>
        <begin position="1624"/>
        <end position="1643"/>
    </location>
</feature>
<keyword evidence="9" id="KW-0460">Magnesium</keyword>
<feature type="compositionally biased region" description="Polar residues" evidence="12">
    <location>
        <begin position="1328"/>
        <end position="1352"/>
    </location>
</feature>
<sequence>MDESSILRRRGLQKELSLPRRGSLCRTSNRKSLIGSGQSSGLPRPHSPLSSLTGTSPQDSPRNFSPSASAHFSFARRTDGRRWSLASLPSSGYGTNTPSSTVSSSCSSQEKLHQLPFQPTPDELHFLSKHFCTESISGEECRRATAMRPRSRSLSPGRSPSCYDHEIIMMNHVYKERFPRATAQMEERIQEIIRSNAPESVLPLADGVLGFAHHQIIELARDCLEKSRLGLVTSSYFCELTDKLERLVQESTERSESEEVNVIRELVKKILIIIARPARLLECLEFDPEEFYHLLEAAEGHAKEGQGIKTDIPRYIISQLGLTRDPLEDKHPPVKINTWTFSTQKTHRRKKRERCKSQSLSAALRSRRKPCELDFEMTKLISNGAYGLLVTSMGHIKLTDFGLSKVGLMNMTTNLYEGHIEKDAREFSDKQVCGTPEYIAPEVILRQGYGKPVDWWAMGIILYEFLVGCVPFFGDTPEELFGQVISDEINWPDGEEAPPPDSQELIALLLRQNPLERMGAVKQHQFFHNLDWNSLLRQKAEFIPQLESEDDTSYFDTRSERYHHLETEEEDTNDEDFNVELRQFSSCSHRFSKVYSSLDLSRGHLEEKGETEGKKSESPLTVDSLSWTSDFVEMPSLSHSSDSDRANQGQRSNLLPKFAISAESEGDETSGLGTPSKTSFSTGELLLDEPDATTPGSTHSGATLSGSFSEHLDQLTPRGEEVQSPDSAGDRSAQTNSLRPESAAEKSGAAAPKVQKSVSTGALSLTIPTDVFGASPLASPLSPYSLSSDPSSRDSSPSRDSSLCNAAPRQPIVIHSSGKKFGFTLRAIRVYACDGDIYTVYHMVWNVEDGGAAHKAGLKAGDLITHVNGEPVHGLVHTESGNKVAISTTPFENTSIKTGPARRNSYRSKMVRCGKKPKKEKTPERRRSLFRRFAMQPSPLLHTSRSFSSLNHTLHGLGPKLPGQRLRQGRRKSAGSIPLSPLARTPSPTPQPTSPQRSPSPLLGGHPVAISKTSPAFPAHIHSPPTIVRHIVRPKSAEPPRSPLLKRVQSEEKLSPSYAGDKKHLCARKHSLEVTQEEVQDEEPPRPGERDYAALQSVEEAACESPAFSRVRPVEQGCLKRPAGRKGEELEREKLKSMMVAKRQDWSERRESLQKQDALRDADSASPSGGDDRDDGFSTLKDALYKKDNAKPERLDFKAPSVEFTRKRLSFEERDDCMCRLSPGVHDTLHFGSTRSKSLQLDAALCHEHVKAGLGGVHSGPEGPPPKLFSGRGESAVEKLQLISSSAESPLRKTASEYKLEGRHVSSLKPLEGTLDIGLLSGPRASRTESCSAKTAENTSDAVSLNPPTWLQSPAERQASAPKPKSPEAVSSLNGVAASGERLDKTPEGRSEPPKAQTARAEASSFGGKQESWAAAAKPTAAAKPAAAAASPAHEHRAPRHGAHFSCGKTPSIREVSNEDQEDDAEQEEVTPHATSKAKPEVTSSEAVNGGFERVRRPSSSVTPAPEASAPSRPPESALSARQLLNICSSNADKSGGLKRDGARRSVGKESADGGGAAGRKEEGAACAAVTRVEADPKAEQRRDVSKATAVASLNNVTQNCNKKSNAVGPGEREGRASPPKTEGGVDRKEPEPVGTRPAEKAQIKPPDGGGAASAKRGCSSPVTASENVPVAKSERRPEPPPLPPPGPPGAAKTEARGPEGNAPAAAPNPKRRDPSTEPALWTSSVQTTPDPGGNAAPPPPKREEPPQPAARSPTAADAKRREAPPRSCGVAVKENDCRPKPLSPKAAAPRSPAASSPAAPSPLLRQDARHKEPAPRGPAPASGSLQGSKTKEVSSPLAAPHQPPPGVSSPPGTPPKPAAKREPASGEAAPGRTSGAAPRETSVKASSREGLRADGHRAAATADKQAADRQAACGKREAADRKRKESAPEVAAAQRNTKRDAAAARAPAADRKKESPRSSGNKK</sequence>
<evidence type="ECO:0000313" key="16">
    <source>
        <dbReference type="EMBL" id="TNN61246.1"/>
    </source>
</evidence>
<dbReference type="Gene3D" id="1.20.1480.20">
    <property type="entry name" value="MAST3 pre-PK domain-like"/>
    <property type="match status" value="1"/>
</dbReference>
<dbReference type="Gene3D" id="1.10.510.10">
    <property type="entry name" value="Transferase(Phosphotransferase) domain 1"/>
    <property type="match status" value="1"/>
</dbReference>
<dbReference type="Pfam" id="PF08926">
    <property type="entry name" value="DUF1908"/>
    <property type="match status" value="1"/>
</dbReference>
<evidence type="ECO:0000256" key="3">
    <source>
        <dbReference type="ARBA" id="ARBA00012513"/>
    </source>
</evidence>
<name>A0A4Z2H678_9TELE</name>
<evidence type="ECO:0000256" key="12">
    <source>
        <dbReference type="SAM" id="MobiDB-lite"/>
    </source>
</evidence>
<dbReference type="SMART" id="SM00220">
    <property type="entry name" value="S_TKc"/>
    <property type="match status" value="1"/>
</dbReference>
<feature type="compositionally biased region" description="Basic and acidic residues" evidence="12">
    <location>
        <begin position="1083"/>
        <end position="1092"/>
    </location>
</feature>
<feature type="compositionally biased region" description="Basic and acidic residues" evidence="12">
    <location>
        <begin position="1887"/>
        <end position="1898"/>
    </location>
</feature>
<feature type="compositionally biased region" description="Low complexity" evidence="12">
    <location>
        <begin position="1784"/>
        <end position="1806"/>
    </location>
</feature>
<feature type="compositionally biased region" description="Basic and acidic residues" evidence="12">
    <location>
        <begin position="1536"/>
        <end position="1552"/>
    </location>
</feature>
<evidence type="ECO:0000256" key="7">
    <source>
        <dbReference type="ARBA" id="ARBA00022777"/>
    </source>
</evidence>
<proteinExistence type="inferred from homology"/>
<comment type="catalytic activity">
    <reaction evidence="10">
        <text>L-threonyl-[protein] + ATP = O-phospho-L-threonyl-[protein] + ADP + H(+)</text>
        <dbReference type="Rhea" id="RHEA:46608"/>
        <dbReference type="Rhea" id="RHEA-COMP:11060"/>
        <dbReference type="Rhea" id="RHEA-COMP:11605"/>
        <dbReference type="ChEBI" id="CHEBI:15378"/>
        <dbReference type="ChEBI" id="CHEBI:30013"/>
        <dbReference type="ChEBI" id="CHEBI:30616"/>
        <dbReference type="ChEBI" id="CHEBI:61977"/>
        <dbReference type="ChEBI" id="CHEBI:456216"/>
        <dbReference type="EC" id="2.7.11.1"/>
    </reaction>
</comment>
<dbReference type="PROSITE" id="PS50011">
    <property type="entry name" value="PROTEIN_KINASE_DOM"/>
    <property type="match status" value="1"/>
</dbReference>
<feature type="region of interest" description="Disordered" evidence="12">
    <location>
        <begin position="1"/>
        <end position="68"/>
    </location>
</feature>
<feature type="compositionally biased region" description="Polar residues" evidence="12">
    <location>
        <begin position="694"/>
        <end position="708"/>
    </location>
</feature>
<keyword evidence="17" id="KW-1185">Reference proteome</keyword>
<dbReference type="Pfam" id="PF00069">
    <property type="entry name" value="Pkinase"/>
    <property type="match status" value="1"/>
</dbReference>
<dbReference type="GO" id="GO:0004674">
    <property type="term" value="F:protein serine/threonine kinase activity"/>
    <property type="evidence" value="ECO:0007669"/>
    <property type="project" value="UniProtKB-KW"/>
</dbReference>
<evidence type="ECO:0000256" key="8">
    <source>
        <dbReference type="ARBA" id="ARBA00022840"/>
    </source>
</evidence>
<feature type="region of interest" description="Disordered" evidence="12">
    <location>
        <begin position="951"/>
        <end position="1094"/>
    </location>
</feature>
<dbReference type="GO" id="GO:0005524">
    <property type="term" value="F:ATP binding"/>
    <property type="evidence" value="ECO:0007669"/>
    <property type="project" value="UniProtKB-KW"/>
</dbReference>
<evidence type="ECO:0000259" key="13">
    <source>
        <dbReference type="PROSITE" id="PS50011"/>
    </source>
</evidence>
<feature type="compositionally biased region" description="Low complexity" evidence="12">
    <location>
        <begin position="1504"/>
        <end position="1522"/>
    </location>
</feature>
<keyword evidence="4" id="KW-0723">Serine/threonine-protein kinase</keyword>
<feature type="compositionally biased region" description="Polar residues" evidence="12">
    <location>
        <begin position="88"/>
        <end position="98"/>
    </location>
</feature>
<dbReference type="GO" id="GO:0000287">
    <property type="term" value="F:magnesium ion binding"/>
    <property type="evidence" value="ECO:0007669"/>
    <property type="project" value="InterPro"/>
</dbReference>
<dbReference type="InterPro" id="IPR001478">
    <property type="entry name" value="PDZ"/>
</dbReference>
<feature type="compositionally biased region" description="Pro residues" evidence="12">
    <location>
        <begin position="1680"/>
        <end position="1689"/>
    </location>
</feature>
<evidence type="ECO:0000256" key="5">
    <source>
        <dbReference type="ARBA" id="ARBA00022679"/>
    </source>
</evidence>
<dbReference type="GO" id="GO:0007010">
    <property type="term" value="P:cytoskeleton organization"/>
    <property type="evidence" value="ECO:0007669"/>
    <property type="project" value="TreeGrafter"/>
</dbReference>
<comment type="catalytic activity">
    <reaction evidence="11">
        <text>L-seryl-[protein] + ATP = O-phospho-L-seryl-[protein] + ADP + H(+)</text>
        <dbReference type="Rhea" id="RHEA:17989"/>
        <dbReference type="Rhea" id="RHEA-COMP:9863"/>
        <dbReference type="Rhea" id="RHEA-COMP:11604"/>
        <dbReference type="ChEBI" id="CHEBI:15378"/>
        <dbReference type="ChEBI" id="CHEBI:29999"/>
        <dbReference type="ChEBI" id="CHEBI:30616"/>
        <dbReference type="ChEBI" id="CHEBI:83421"/>
        <dbReference type="ChEBI" id="CHEBI:456216"/>
        <dbReference type="EC" id="2.7.11.1"/>
    </reaction>
</comment>
<feature type="compositionally biased region" description="Pro residues" evidence="12">
    <location>
        <begin position="1842"/>
        <end position="1858"/>
    </location>
</feature>
<dbReference type="SMART" id="SM00228">
    <property type="entry name" value="PDZ"/>
    <property type="match status" value="1"/>
</dbReference>
<feature type="compositionally biased region" description="Low complexity" evidence="12">
    <location>
        <begin position="1414"/>
        <end position="1432"/>
    </location>
</feature>
<feature type="region of interest" description="Disordered" evidence="12">
    <location>
        <begin position="88"/>
        <end position="112"/>
    </location>
</feature>
<dbReference type="SUPFAM" id="SSF56112">
    <property type="entry name" value="Protein kinase-like (PK-like)"/>
    <property type="match status" value="1"/>
</dbReference>
<dbReference type="PANTHER" id="PTHR24356">
    <property type="entry name" value="SERINE/THREONINE-PROTEIN KINASE"/>
    <property type="match status" value="1"/>
</dbReference>
<feature type="compositionally biased region" description="Basic and acidic residues" evidence="12">
    <location>
        <begin position="1048"/>
        <end position="1064"/>
    </location>
</feature>
<feature type="region of interest" description="Disordered" evidence="12">
    <location>
        <begin position="1117"/>
        <end position="1177"/>
    </location>
</feature>
<dbReference type="InterPro" id="IPR041489">
    <property type="entry name" value="PDZ_6"/>
</dbReference>
<evidence type="ECO:0000256" key="11">
    <source>
        <dbReference type="ARBA" id="ARBA00048679"/>
    </source>
</evidence>
<feature type="region of interest" description="Disordered" evidence="12">
    <location>
        <begin position="780"/>
        <end position="807"/>
    </location>
</feature>
<feature type="compositionally biased region" description="Basic and acidic residues" evidence="12">
    <location>
        <begin position="710"/>
        <end position="721"/>
    </location>
</feature>
<evidence type="ECO:0000256" key="1">
    <source>
        <dbReference type="ARBA" id="ARBA00001946"/>
    </source>
</evidence>